<dbReference type="Gene3D" id="3.90.950.10">
    <property type="match status" value="1"/>
</dbReference>
<evidence type="ECO:0000256" key="3">
    <source>
        <dbReference type="HAMAP-Rule" id="MF_00528"/>
    </source>
</evidence>
<reference evidence="4 5" key="1">
    <citation type="submission" date="2020-08" db="EMBL/GenBank/DDBJ databases">
        <title>Genome public.</title>
        <authorList>
            <person name="Liu C."/>
            <person name="Sun Q."/>
        </authorList>
    </citation>
    <scope>NUCLEOTIDE SEQUENCE [LARGE SCALE GENOMIC DNA]</scope>
    <source>
        <strain evidence="4 5">NSJ-35</strain>
    </source>
</reference>
<comment type="caution">
    <text evidence="4">The sequence shown here is derived from an EMBL/GenBank/DDBJ whole genome shotgun (WGS) entry which is preliminary data.</text>
</comment>
<dbReference type="EC" id="3.6.1.9" evidence="3"/>
<comment type="function">
    <text evidence="3">Nucleoside triphosphate pyrophosphatase that hydrolyzes dTTP and UTP. May have a dual role in cell division arrest and in preventing the incorporation of modified nucleotides into cellular nucleic acids.</text>
</comment>
<dbReference type="Proteomes" id="UP000606889">
    <property type="component" value="Unassembled WGS sequence"/>
</dbReference>
<keyword evidence="5" id="KW-1185">Reference proteome</keyword>
<comment type="similarity">
    <text evidence="3">Belongs to the Maf family. YhdE subfamily.</text>
</comment>
<accession>A0ABR7EEQ8</accession>
<name>A0ABR7EEQ8_9FIRM</name>
<evidence type="ECO:0000256" key="1">
    <source>
        <dbReference type="ARBA" id="ARBA00001968"/>
    </source>
</evidence>
<organism evidence="4 5">
    <name type="scientific">Christensenella tenuis</name>
    <dbReference type="NCBI Taxonomy" id="2763033"/>
    <lineage>
        <taxon>Bacteria</taxon>
        <taxon>Bacillati</taxon>
        <taxon>Bacillota</taxon>
        <taxon>Clostridia</taxon>
        <taxon>Christensenellales</taxon>
        <taxon>Christensenellaceae</taxon>
        <taxon>Christensenella</taxon>
    </lineage>
</organism>
<keyword evidence="2 3" id="KW-0378">Hydrolase</keyword>
<dbReference type="CDD" id="cd00555">
    <property type="entry name" value="Maf"/>
    <property type="match status" value="1"/>
</dbReference>
<dbReference type="InterPro" id="IPR029001">
    <property type="entry name" value="ITPase-like_fam"/>
</dbReference>
<comment type="subcellular location">
    <subcellularLocation>
        <location evidence="3">Cytoplasm</location>
    </subcellularLocation>
</comment>
<dbReference type="HAMAP" id="MF_00528">
    <property type="entry name" value="Maf"/>
    <property type="match status" value="1"/>
</dbReference>
<feature type="site" description="Important for substrate specificity" evidence="3">
    <location>
        <position position="67"/>
    </location>
</feature>
<keyword evidence="3" id="KW-0963">Cytoplasm</keyword>
<dbReference type="SUPFAM" id="SSF52972">
    <property type="entry name" value="ITPase-like"/>
    <property type="match status" value="1"/>
</dbReference>
<proteinExistence type="inferred from homology"/>
<evidence type="ECO:0000313" key="5">
    <source>
        <dbReference type="Proteomes" id="UP000606889"/>
    </source>
</evidence>
<protein>
    <recommendedName>
        <fullName evidence="3">dTTP/UTP pyrophosphatase</fullName>
        <shortName evidence="3">dTTPase/UTPase</shortName>
        <ecNumber evidence="3">3.6.1.9</ecNumber>
    </recommendedName>
    <alternativeName>
        <fullName evidence="3">Nucleoside triphosphate pyrophosphatase</fullName>
    </alternativeName>
    <alternativeName>
        <fullName evidence="3">Nucleotide pyrophosphatase</fullName>
        <shortName evidence="3">Nucleotide PPase</shortName>
    </alternativeName>
</protein>
<feature type="site" description="Important for substrate specificity" evidence="3">
    <location>
        <position position="10"/>
    </location>
</feature>
<evidence type="ECO:0000313" key="4">
    <source>
        <dbReference type="EMBL" id="MBC5647514.1"/>
    </source>
</evidence>
<dbReference type="Pfam" id="PF02545">
    <property type="entry name" value="Maf"/>
    <property type="match status" value="1"/>
</dbReference>
<sequence length="184" mass="19923">MVILASASPRRRDLLALITPEFEVAVSGADESCDIADPRKMVRFLAEKKAASVAQDYPDETVIGADTVVEAGGEVFGKPADFEDARRMLRALSGNVHFVHTGVCVTCGGRKITEAFTTKVFFRPLDPQEIEEYLAQENVMDKAGAYAIQGSAARFVEGIEGCFFNVVGLPVSGLYGMLKKLDQV</sequence>
<feature type="site" description="Important for substrate specificity" evidence="3">
    <location>
        <position position="149"/>
    </location>
</feature>
<dbReference type="PIRSF" id="PIRSF006305">
    <property type="entry name" value="Maf"/>
    <property type="match status" value="1"/>
</dbReference>
<comment type="cofactor">
    <cofactor evidence="1 3">
        <name>a divalent metal cation</name>
        <dbReference type="ChEBI" id="CHEBI:60240"/>
    </cofactor>
</comment>
<keyword evidence="3" id="KW-0546">Nucleotide metabolism</keyword>
<dbReference type="InterPro" id="IPR003697">
    <property type="entry name" value="Maf-like"/>
</dbReference>
<dbReference type="PANTHER" id="PTHR43213">
    <property type="entry name" value="BIFUNCTIONAL DTTP/UTP PYROPHOSPHATASE/METHYLTRANSFERASE PROTEIN-RELATED"/>
    <property type="match status" value="1"/>
</dbReference>
<comment type="catalytic activity">
    <reaction evidence="3">
        <text>UTP + H2O = UMP + diphosphate + H(+)</text>
        <dbReference type="Rhea" id="RHEA:29395"/>
        <dbReference type="ChEBI" id="CHEBI:15377"/>
        <dbReference type="ChEBI" id="CHEBI:15378"/>
        <dbReference type="ChEBI" id="CHEBI:33019"/>
        <dbReference type="ChEBI" id="CHEBI:46398"/>
        <dbReference type="ChEBI" id="CHEBI:57865"/>
        <dbReference type="EC" id="3.6.1.9"/>
    </reaction>
</comment>
<dbReference type="NCBIfam" id="TIGR00172">
    <property type="entry name" value="maf"/>
    <property type="match status" value="1"/>
</dbReference>
<evidence type="ECO:0000256" key="2">
    <source>
        <dbReference type="ARBA" id="ARBA00022801"/>
    </source>
</evidence>
<comment type="caution">
    <text evidence="3">Lacks conserved residue(s) required for the propagation of feature annotation.</text>
</comment>
<feature type="active site" description="Proton acceptor" evidence="3">
    <location>
        <position position="66"/>
    </location>
</feature>
<comment type="catalytic activity">
    <reaction evidence="3">
        <text>dTTP + H2O = dTMP + diphosphate + H(+)</text>
        <dbReference type="Rhea" id="RHEA:28534"/>
        <dbReference type="ChEBI" id="CHEBI:15377"/>
        <dbReference type="ChEBI" id="CHEBI:15378"/>
        <dbReference type="ChEBI" id="CHEBI:33019"/>
        <dbReference type="ChEBI" id="CHEBI:37568"/>
        <dbReference type="ChEBI" id="CHEBI:63528"/>
        <dbReference type="EC" id="3.6.1.9"/>
    </reaction>
</comment>
<dbReference type="EMBL" id="JACOON010000002">
    <property type="protein sequence ID" value="MBC5647514.1"/>
    <property type="molecule type" value="Genomic_DNA"/>
</dbReference>
<dbReference type="PANTHER" id="PTHR43213:SF5">
    <property type="entry name" value="BIFUNCTIONAL DTTP_UTP PYROPHOSPHATASE_METHYLTRANSFERASE PROTEIN-RELATED"/>
    <property type="match status" value="1"/>
</dbReference>
<gene>
    <name evidence="4" type="primary">maf</name>
    <name evidence="4" type="ORF">H8S18_04125</name>
</gene>